<reference evidence="2 3" key="1">
    <citation type="submission" date="2015-10" db="EMBL/GenBank/DDBJ databases">
        <title>Metagenome-Assembled Genomes uncover a global brackish microbiome.</title>
        <authorList>
            <person name="Hugerth L.W."/>
            <person name="Larsson J."/>
            <person name="Alneberg J."/>
            <person name="Lindh M.V."/>
            <person name="Legrand C."/>
            <person name="Pinhassi J."/>
            <person name="Andersson A.F."/>
        </authorList>
    </citation>
    <scope>NUCLEOTIDE SEQUENCE [LARGE SCALE GENOMIC DNA]</scope>
    <source>
        <strain evidence="2">BACL2 MAG-120820-bin50</strain>
    </source>
</reference>
<sequence>ALQRLRNITFHQSDSDQVIAYSKREGDNLILVVVNLDPFKAIETLVHWNLSALGLEDKAFEVTDLLDQEKYSWSRDTFIRLDPSRPMGRVAHIARVKK</sequence>
<dbReference type="InterPro" id="IPR013780">
    <property type="entry name" value="Glyco_hydro_b"/>
</dbReference>
<protein>
    <recommendedName>
        <fullName evidence="1">Alpha-1,4-glucan:maltose-1-phosphate maltosyltransferase C-terminal domain-containing protein</fullName>
    </recommendedName>
</protein>
<comment type="caution">
    <text evidence="2">The sequence shown here is derived from an EMBL/GenBank/DDBJ whole genome shotgun (WGS) entry which is preliminary data.</text>
</comment>
<dbReference type="Gene3D" id="2.60.40.1180">
    <property type="entry name" value="Golgi alpha-mannosidase II"/>
    <property type="match status" value="1"/>
</dbReference>
<dbReference type="SUPFAM" id="SSF51011">
    <property type="entry name" value="Glycosyl hydrolase domain"/>
    <property type="match status" value="1"/>
</dbReference>
<dbReference type="Proteomes" id="UP000053054">
    <property type="component" value="Unassembled WGS sequence"/>
</dbReference>
<dbReference type="Pfam" id="PF21702">
    <property type="entry name" value="GLGE_C"/>
    <property type="match status" value="1"/>
</dbReference>
<dbReference type="EMBL" id="LIAU01000058">
    <property type="protein sequence ID" value="KRO53296.1"/>
    <property type="molecule type" value="Genomic_DNA"/>
</dbReference>
<evidence type="ECO:0000313" key="2">
    <source>
        <dbReference type="EMBL" id="KRO53296.1"/>
    </source>
</evidence>
<proteinExistence type="predicted"/>
<name>A0A0R2QWV6_9ACTN</name>
<dbReference type="InterPro" id="IPR049171">
    <property type="entry name" value="GLGE_C"/>
</dbReference>
<dbReference type="AlphaFoldDB" id="A0A0R2QWV6"/>
<feature type="non-terminal residue" evidence="2">
    <location>
        <position position="1"/>
    </location>
</feature>
<organism evidence="2 3">
    <name type="scientific">Actinobacteria bacterium BACL2 MAG-120820-bin50</name>
    <dbReference type="NCBI Taxonomy" id="1655570"/>
    <lineage>
        <taxon>Bacteria</taxon>
        <taxon>Bacillati</taxon>
        <taxon>Actinomycetota</taxon>
        <taxon>Actinomycetes</taxon>
        <taxon>Actinomycetes incertae sedis</taxon>
        <taxon>ac1 cluster</taxon>
    </lineage>
</organism>
<accession>A0A0R2QWV6</accession>
<evidence type="ECO:0000259" key="1">
    <source>
        <dbReference type="Pfam" id="PF21702"/>
    </source>
</evidence>
<gene>
    <name evidence="2" type="ORF">ABR62_00180</name>
</gene>
<feature type="domain" description="Alpha-1,4-glucan:maltose-1-phosphate maltosyltransferase C-terminal" evidence="1">
    <location>
        <begin position="10"/>
        <end position="96"/>
    </location>
</feature>
<evidence type="ECO:0000313" key="3">
    <source>
        <dbReference type="Proteomes" id="UP000053054"/>
    </source>
</evidence>